<comment type="catalytic activity">
    <reaction evidence="7">
        <text>N-acetyl-alpha-D-glucosamine 1-phosphate + UTP + H(+) = UDP-N-acetyl-alpha-D-glucosamine + diphosphate</text>
        <dbReference type="Rhea" id="RHEA:13509"/>
        <dbReference type="ChEBI" id="CHEBI:15378"/>
        <dbReference type="ChEBI" id="CHEBI:33019"/>
        <dbReference type="ChEBI" id="CHEBI:46398"/>
        <dbReference type="ChEBI" id="CHEBI:57705"/>
        <dbReference type="ChEBI" id="CHEBI:57776"/>
        <dbReference type="EC" id="2.7.7.23"/>
    </reaction>
</comment>
<comment type="similarity">
    <text evidence="2">In the N-terminal section; belongs to the N-acetylglucosamine-1-phosphate uridyltransferase family.</text>
</comment>
<comment type="function">
    <text evidence="8">Catalyzes the last two sequential reactions in the de novo biosynthetic pathway for UDP-N-acetylglucosamine (UDP-GlcNAc). The C-terminal domain catalyzes the transfer of acetyl group from acetyl coenzyme A to glucosamine-1-phosphate (GlcN-1-P) to produce N-acetylglucosamine-1-phosphate (GlcNAc-1-P), which is converted into UDP-GlcNAc by the transfer of uridine 5-monophosphate (from uridine 5-triphosphate), a reaction catalyzed by the N-terminal domain.</text>
</comment>
<dbReference type="PANTHER" id="PTHR43584">
    <property type="entry name" value="NUCLEOTIDYL TRANSFERASE"/>
    <property type="match status" value="1"/>
</dbReference>
<protein>
    <submittedName>
        <fullName evidence="10">Bifunctional protein GlmU</fullName>
    </submittedName>
</protein>
<evidence type="ECO:0000256" key="4">
    <source>
        <dbReference type="ARBA" id="ARBA00022695"/>
    </source>
</evidence>
<comment type="similarity">
    <text evidence="1">In the C-terminal section; belongs to the transferase hexapeptide repeat family.</text>
</comment>
<proteinExistence type="inferred from homology"/>
<evidence type="ECO:0000256" key="1">
    <source>
        <dbReference type="ARBA" id="ARBA00007707"/>
    </source>
</evidence>
<comment type="caution">
    <text evidence="10">The sequence shown here is derived from an EMBL/GenBank/DDBJ whole genome shotgun (WGS) entry which is preliminary data.</text>
</comment>
<dbReference type="InterPro" id="IPR050065">
    <property type="entry name" value="GlmU-like"/>
</dbReference>
<dbReference type="InterPro" id="IPR029044">
    <property type="entry name" value="Nucleotide-diphossugar_trans"/>
</dbReference>
<sequence>MKHFFAKTGVVILAAGHGTRMKSTIPKVMHELRGKPLIGHIVDAVRASGVTKKIVVVVSPHSDLIRQYLGDTVEYAVQDEQRGTAHATSVAEHVLQGVERVLVLYGDLPFLSAQTIATFAECPIEHIGIGTTTVEDFEDERKTFFSFGRIVRDAHGRVTDIREKKDCNEKEIRIQEVNTGLYSFPATWLWSHVTKTETNNAQGEHYLTDVIFMAMKEGLPIDTVDVPVKESFGISSQEDLKIAHNITKEYRLSSVSSTEKK</sequence>
<dbReference type="AlphaFoldDB" id="A0A0G1EA26"/>
<dbReference type="SUPFAM" id="SSF53448">
    <property type="entry name" value="Nucleotide-diphospho-sugar transferases"/>
    <property type="match status" value="1"/>
</dbReference>
<evidence type="ECO:0000313" key="11">
    <source>
        <dbReference type="Proteomes" id="UP000033867"/>
    </source>
</evidence>
<dbReference type="InterPro" id="IPR025877">
    <property type="entry name" value="MobA-like_NTP_Trfase"/>
</dbReference>
<evidence type="ECO:0000256" key="2">
    <source>
        <dbReference type="ARBA" id="ARBA00007947"/>
    </source>
</evidence>
<comment type="catalytic activity">
    <reaction evidence="6">
        <text>alpha-D-glucosamine 1-phosphate + acetyl-CoA = N-acetyl-alpha-D-glucosamine 1-phosphate + CoA + H(+)</text>
        <dbReference type="Rhea" id="RHEA:13725"/>
        <dbReference type="ChEBI" id="CHEBI:15378"/>
        <dbReference type="ChEBI" id="CHEBI:57287"/>
        <dbReference type="ChEBI" id="CHEBI:57288"/>
        <dbReference type="ChEBI" id="CHEBI:57776"/>
        <dbReference type="ChEBI" id="CHEBI:58516"/>
        <dbReference type="EC" id="2.3.1.157"/>
    </reaction>
</comment>
<gene>
    <name evidence="10" type="ORF">UV42_C0028G0010</name>
</gene>
<dbReference type="PATRIC" id="fig|1619052.3.peg.635"/>
<keyword evidence="5" id="KW-0012">Acyltransferase</keyword>
<organism evidence="10 11">
    <name type="scientific">Candidatus Magasanikbacteria bacterium GW2011_GWE2_42_7</name>
    <dbReference type="NCBI Taxonomy" id="1619052"/>
    <lineage>
        <taxon>Bacteria</taxon>
        <taxon>Candidatus Magasanikiibacteriota</taxon>
    </lineage>
</organism>
<dbReference type="Proteomes" id="UP000033867">
    <property type="component" value="Unassembled WGS sequence"/>
</dbReference>
<dbReference type="Gene3D" id="3.90.550.10">
    <property type="entry name" value="Spore Coat Polysaccharide Biosynthesis Protein SpsA, Chain A"/>
    <property type="match status" value="1"/>
</dbReference>
<dbReference type="PANTHER" id="PTHR43584:SF3">
    <property type="entry name" value="BIFUNCTIONAL PROTEIN GLMU"/>
    <property type="match status" value="1"/>
</dbReference>
<accession>A0A0G1EA26</accession>
<name>A0A0G1EA26_9BACT</name>
<dbReference type="EMBL" id="LCEK01000028">
    <property type="protein sequence ID" value="KKS71448.1"/>
    <property type="molecule type" value="Genomic_DNA"/>
</dbReference>
<dbReference type="CDD" id="cd02540">
    <property type="entry name" value="GT2_GlmU_N_bac"/>
    <property type="match status" value="1"/>
</dbReference>
<feature type="domain" description="MobA-like NTP transferase" evidence="9">
    <location>
        <begin position="10"/>
        <end position="122"/>
    </location>
</feature>
<evidence type="ECO:0000256" key="8">
    <source>
        <dbReference type="ARBA" id="ARBA00049628"/>
    </source>
</evidence>
<evidence type="ECO:0000256" key="5">
    <source>
        <dbReference type="ARBA" id="ARBA00023315"/>
    </source>
</evidence>
<reference evidence="10 11" key="1">
    <citation type="journal article" date="2015" name="Nature">
        <title>rRNA introns, odd ribosomes, and small enigmatic genomes across a large radiation of phyla.</title>
        <authorList>
            <person name="Brown C.T."/>
            <person name="Hug L.A."/>
            <person name="Thomas B.C."/>
            <person name="Sharon I."/>
            <person name="Castelle C.J."/>
            <person name="Singh A."/>
            <person name="Wilkins M.J."/>
            <person name="Williams K.H."/>
            <person name="Banfield J.F."/>
        </authorList>
    </citation>
    <scope>NUCLEOTIDE SEQUENCE [LARGE SCALE GENOMIC DNA]</scope>
</reference>
<keyword evidence="4" id="KW-0548">Nucleotidyltransferase</keyword>
<dbReference type="GO" id="GO:0019134">
    <property type="term" value="F:glucosamine-1-phosphate N-acetyltransferase activity"/>
    <property type="evidence" value="ECO:0007669"/>
    <property type="project" value="UniProtKB-EC"/>
</dbReference>
<keyword evidence="3" id="KW-0808">Transferase</keyword>
<dbReference type="GO" id="GO:0003977">
    <property type="term" value="F:UDP-N-acetylglucosamine diphosphorylase activity"/>
    <property type="evidence" value="ECO:0007669"/>
    <property type="project" value="UniProtKB-EC"/>
</dbReference>
<evidence type="ECO:0000256" key="6">
    <source>
        <dbReference type="ARBA" id="ARBA00048247"/>
    </source>
</evidence>
<evidence type="ECO:0000256" key="7">
    <source>
        <dbReference type="ARBA" id="ARBA00048493"/>
    </source>
</evidence>
<evidence type="ECO:0000256" key="3">
    <source>
        <dbReference type="ARBA" id="ARBA00022679"/>
    </source>
</evidence>
<evidence type="ECO:0000313" key="10">
    <source>
        <dbReference type="EMBL" id="KKS71448.1"/>
    </source>
</evidence>
<dbReference type="Pfam" id="PF12804">
    <property type="entry name" value="NTP_transf_3"/>
    <property type="match status" value="1"/>
</dbReference>
<evidence type="ECO:0000259" key="9">
    <source>
        <dbReference type="Pfam" id="PF12804"/>
    </source>
</evidence>